<dbReference type="VEuPathDB" id="VectorBase:AAEL011571"/>
<comment type="subcellular location">
    <subcellularLocation>
        <location evidence="1 8">Cell membrane</location>
        <topology evidence="1 8">Multi-pass membrane protein</topology>
    </subcellularLocation>
</comment>
<feature type="transmembrane region" description="Helical" evidence="8">
    <location>
        <begin position="335"/>
        <end position="354"/>
    </location>
</feature>
<keyword evidence="2 8" id="KW-1003">Cell membrane</keyword>
<evidence type="ECO:0000256" key="6">
    <source>
        <dbReference type="ARBA" id="ARBA00023170"/>
    </source>
</evidence>
<dbReference type="GO" id="GO:0030424">
    <property type="term" value="C:axon"/>
    <property type="evidence" value="ECO:0007669"/>
    <property type="project" value="TreeGrafter"/>
</dbReference>
<protein>
    <recommendedName>
        <fullName evidence="8">Gustatory receptor</fullName>
    </recommendedName>
</protein>
<dbReference type="OrthoDB" id="6478931at2759"/>
<comment type="function">
    <text evidence="8">Gustatory receptor which mediates acceptance or avoidance behavior, depending on its substrates.</text>
</comment>
<dbReference type="GO" id="GO:0030425">
    <property type="term" value="C:dendrite"/>
    <property type="evidence" value="ECO:0007669"/>
    <property type="project" value="TreeGrafter"/>
</dbReference>
<feature type="transmembrane region" description="Helical" evidence="8">
    <location>
        <begin position="169"/>
        <end position="192"/>
    </location>
</feature>
<reference evidence="9" key="2">
    <citation type="submission" date="2020-05" db="UniProtKB">
        <authorList>
            <consortium name="EnsemblMetazoa"/>
        </authorList>
    </citation>
    <scope>IDENTIFICATION</scope>
    <source>
        <strain evidence="9">LVP_AGWG</strain>
    </source>
</reference>
<keyword evidence="4 8" id="KW-1133">Transmembrane helix</keyword>
<dbReference type="GO" id="GO:0043025">
    <property type="term" value="C:neuronal cell body"/>
    <property type="evidence" value="ECO:0007669"/>
    <property type="project" value="TreeGrafter"/>
</dbReference>
<evidence type="ECO:0000256" key="7">
    <source>
        <dbReference type="ARBA" id="ARBA00023224"/>
    </source>
</evidence>
<organism evidence="9 10">
    <name type="scientific">Aedes aegypti</name>
    <name type="common">Yellowfever mosquito</name>
    <name type="synonym">Culex aegypti</name>
    <dbReference type="NCBI Taxonomy" id="7159"/>
    <lineage>
        <taxon>Eukaryota</taxon>
        <taxon>Metazoa</taxon>
        <taxon>Ecdysozoa</taxon>
        <taxon>Arthropoda</taxon>
        <taxon>Hexapoda</taxon>
        <taxon>Insecta</taxon>
        <taxon>Pterygota</taxon>
        <taxon>Neoptera</taxon>
        <taxon>Endopterygota</taxon>
        <taxon>Diptera</taxon>
        <taxon>Nematocera</taxon>
        <taxon>Culicoidea</taxon>
        <taxon>Culicidae</taxon>
        <taxon>Culicinae</taxon>
        <taxon>Aedini</taxon>
        <taxon>Aedes</taxon>
        <taxon>Stegomyia</taxon>
    </lineage>
</organism>
<feature type="transmembrane region" description="Helical" evidence="8">
    <location>
        <begin position="78"/>
        <end position="100"/>
    </location>
</feature>
<dbReference type="Pfam" id="PF08395">
    <property type="entry name" value="7tm_7"/>
    <property type="match status" value="2"/>
</dbReference>
<keyword evidence="6 8" id="KW-0675">Receptor</keyword>
<reference evidence="9 10" key="1">
    <citation type="submission" date="2017-06" db="EMBL/GenBank/DDBJ databases">
        <title>Aedes aegypti genome working group (AGWG) sequencing and assembly.</title>
        <authorList>
            <consortium name="Aedes aegypti Genome Working Group (AGWG)"/>
            <person name="Matthews B.J."/>
        </authorList>
    </citation>
    <scope>NUCLEOTIDE SEQUENCE [LARGE SCALE GENOMIC DNA]</scope>
    <source>
        <strain evidence="9 10">LVP_AGWG</strain>
    </source>
</reference>
<keyword evidence="10" id="KW-1185">Reference proteome</keyword>
<evidence type="ECO:0000256" key="1">
    <source>
        <dbReference type="ARBA" id="ARBA00004651"/>
    </source>
</evidence>
<evidence type="ECO:0000256" key="4">
    <source>
        <dbReference type="ARBA" id="ARBA00022989"/>
    </source>
</evidence>
<evidence type="ECO:0000256" key="2">
    <source>
        <dbReference type="ARBA" id="ARBA00022475"/>
    </source>
</evidence>
<feature type="transmembrane region" description="Helical" evidence="8">
    <location>
        <begin position="374"/>
        <end position="394"/>
    </location>
</feature>
<evidence type="ECO:0000313" key="10">
    <source>
        <dbReference type="Proteomes" id="UP000008820"/>
    </source>
</evidence>
<dbReference type="GO" id="GO:0007635">
    <property type="term" value="P:chemosensory behavior"/>
    <property type="evidence" value="ECO:0007669"/>
    <property type="project" value="TreeGrafter"/>
</dbReference>
<accession>A0A1S4FTM2</accession>
<dbReference type="GO" id="GO:0008049">
    <property type="term" value="P:male courtship behavior"/>
    <property type="evidence" value="ECO:0007669"/>
    <property type="project" value="TreeGrafter"/>
</dbReference>
<gene>
    <name evidence="9" type="primary">5575007</name>
</gene>
<dbReference type="InParanoid" id="A0A1S4FTM2"/>
<comment type="similarity">
    <text evidence="8">Belongs to the insect chemoreceptor superfamily. Gustatory receptor (GR) family.</text>
</comment>
<dbReference type="PANTHER" id="PTHR21143:SF128">
    <property type="entry name" value="GUSTATORY RECEPTOR FOR BITTER TASTE 66A"/>
    <property type="match status" value="1"/>
</dbReference>
<feature type="transmembrane region" description="Helical" evidence="8">
    <location>
        <begin position="12"/>
        <end position="30"/>
    </location>
</feature>
<proteinExistence type="inferred from homology"/>
<evidence type="ECO:0000256" key="3">
    <source>
        <dbReference type="ARBA" id="ARBA00022692"/>
    </source>
</evidence>
<dbReference type="GO" id="GO:0007165">
    <property type="term" value="P:signal transduction"/>
    <property type="evidence" value="ECO:0007669"/>
    <property type="project" value="UniProtKB-KW"/>
</dbReference>
<evidence type="ECO:0000313" key="9">
    <source>
        <dbReference type="EnsemblMetazoa" id="AAEL011571-PA"/>
    </source>
</evidence>
<dbReference type="FunCoup" id="A0A1S4FTM2">
    <property type="interactions" value="8"/>
</dbReference>
<evidence type="ECO:0000256" key="5">
    <source>
        <dbReference type="ARBA" id="ARBA00023136"/>
    </source>
</evidence>
<sequence>MAAKVGSSLLESIKVLFYSSSILGIIPYSLRDFYSRTVLRVSVVGNIWVLLSVVSYSVSYHMVTDAYVGVGGGGQGTLTNAIGIFIIYMEPLMMCIDMLAAMLNQKRLIECVERLDKVDLKLAGENIPVDNGRLRRYVVILLVLVFVFEAILTTYNFVEFSEAYTLLSLMWFITTFPTAINSVSRIWFVVLVQSIRHRFHVMNHHMDELAALLEEHNDRWEDDLEIEKNDIPMNYLEKEIFTIRSHKRGNAVQPIMPMKPYGNQQGKIISVKPFEKRLTEEKVLAQKRAVFEFLAFDKYMKIDEKLDKKMILICRTHDELCEIGKSVNYMFSFQMLVSMAHGFMAITAQFYFLYCALSKQEVPILFRSATVLQISIIQIFYIAVKCVICIYVCWKTKTESQRTGVFMHHLANMVDETHFYQIVNHLSLKLLNHQLNFSACGFFDLDMTTLYAITGAITSYLIILIQFNLAALQKAGNATEAVNVTAATVAPLLNLSTTALSTYVANP</sequence>
<dbReference type="Proteomes" id="UP000008820">
    <property type="component" value="Chromosome 3"/>
</dbReference>
<feature type="transmembrane region" description="Helical" evidence="8">
    <location>
        <begin position="37"/>
        <end position="58"/>
    </location>
</feature>
<dbReference type="InterPro" id="IPR013604">
    <property type="entry name" value="7TM_chemorcpt"/>
</dbReference>
<dbReference type="AlphaFoldDB" id="A0A1S4FTM2"/>
<keyword evidence="3 8" id="KW-0812">Transmembrane</keyword>
<dbReference type="GO" id="GO:0005886">
    <property type="term" value="C:plasma membrane"/>
    <property type="evidence" value="ECO:0007669"/>
    <property type="project" value="UniProtKB-SubCell"/>
</dbReference>
<dbReference type="EnsemblMetazoa" id="AAEL011571-RA">
    <property type="protein sequence ID" value="AAEL011571-PA"/>
    <property type="gene ID" value="AAEL011571"/>
</dbReference>
<name>A0A1S4FTM2_AEDAE</name>
<dbReference type="PANTHER" id="PTHR21143">
    <property type="entry name" value="INVERTEBRATE GUSTATORY RECEPTOR"/>
    <property type="match status" value="1"/>
</dbReference>
<evidence type="ECO:0000256" key="8">
    <source>
        <dbReference type="RuleBase" id="RU363108"/>
    </source>
</evidence>
<feature type="transmembrane region" description="Helical" evidence="8">
    <location>
        <begin position="137"/>
        <end position="157"/>
    </location>
</feature>
<keyword evidence="7 8" id="KW-0807">Transducer</keyword>
<keyword evidence="5 8" id="KW-0472">Membrane</keyword>
<dbReference type="GO" id="GO:0050909">
    <property type="term" value="P:sensory perception of taste"/>
    <property type="evidence" value="ECO:0007669"/>
    <property type="project" value="InterPro"/>
</dbReference>